<dbReference type="InterPro" id="IPR050266">
    <property type="entry name" value="AB_hydrolase_sf"/>
</dbReference>
<dbReference type="GO" id="GO:0016787">
    <property type="term" value="F:hydrolase activity"/>
    <property type="evidence" value="ECO:0007669"/>
    <property type="project" value="UniProtKB-KW"/>
</dbReference>
<dbReference type="Gene3D" id="3.40.50.1820">
    <property type="entry name" value="alpha/beta hydrolase"/>
    <property type="match status" value="1"/>
</dbReference>
<dbReference type="SUPFAM" id="SSF53474">
    <property type="entry name" value="alpha/beta-Hydrolases"/>
    <property type="match status" value="1"/>
</dbReference>
<dbReference type="EMBL" id="BSOH01000025">
    <property type="protein sequence ID" value="GLR19052.1"/>
    <property type="molecule type" value="Genomic_DNA"/>
</dbReference>
<dbReference type="RefSeq" id="WP_235295456.1">
    <property type="nucleotide sequence ID" value="NZ_BSOH01000025.1"/>
</dbReference>
<feature type="domain" description="AB hydrolase-1" evidence="1">
    <location>
        <begin position="69"/>
        <end position="144"/>
    </location>
</feature>
<sequence>MKKMLKILDKVAPQIAGRLIYNKISQPRKRKLREREESVLAQSERLSIDFRGFVLKRYSWGETGNPVALLIHGWEGQAGNFGALVSILLDKNYHVVAYDGPAHGESSRKSTNMFEYADFTSTRIKIHQPKLIISHSFGTVSTQLGLLENPKFKLNQWIIITTPFSFKEFILSIITKLGVSQKTLQILSSLIEKDTNLPLEEINMKTLCQKMNPIDSVVIVHSIDDKVLPFHDAERTAKCIENSELIKLKNIGHYKILWSDELNNILKNKINNN</sequence>
<reference evidence="2" key="2">
    <citation type="submission" date="2023-01" db="EMBL/GenBank/DDBJ databases">
        <title>Draft genome sequence of Portibacter lacus strain NBRC 108769.</title>
        <authorList>
            <person name="Sun Q."/>
            <person name="Mori K."/>
        </authorList>
    </citation>
    <scope>NUCLEOTIDE SEQUENCE</scope>
    <source>
        <strain evidence="2">NBRC 108769</strain>
    </source>
</reference>
<dbReference type="InterPro" id="IPR000073">
    <property type="entry name" value="AB_hydrolase_1"/>
</dbReference>
<reference evidence="2" key="1">
    <citation type="journal article" date="2014" name="Int. J. Syst. Evol. Microbiol.">
        <title>Complete genome sequence of Corynebacterium casei LMG S-19264T (=DSM 44701T), isolated from a smear-ripened cheese.</title>
        <authorList>
            <consortium name="US DOE Joint Genome Institute (JGI-PGF)"/>
            <person name="Walter F."/>
            <person name="Albersmeier A."/>
            <person name="Kalinowski J."/>
            <person name="Ruckert C."/>
        </authorList>
    </citation>
    <scope>NUCLEOTIDE SEQUENCE</scope>
    <source>
        <strain evidence="2">NBRC 108769</strain>
    </source>
</reference>
<evidence type="ECO:0000259" key="1">
    <source>
        <dbReference type="Pfam" id="PF12697"/>
    </source>
</evidence>
<evidence type="ECO:0000313" key="3">
    <source>
        <dbReference type="Proteomes" id="UP001156666"/>
    </source>
</evidence>
<proteinExistence type="predicted"/>
<organism evidence="2 3">
    <name type="scientific">Portibacter lacus</name>
    <dbReference type="NCBI Taxonomy" id="1099794"/>
    <lineage>
        <taxon>Bacteria</taxon>
        <taxon>Pseudomonadati</taxon>
        <taxon>Bacteroidota</taxon>
        <taxon>Saprospiria</taxon>
        <taxon>Saprospirales</taxon>
        <taxon>Haliscomenobacteraceae</taxon>
        <taxon>Portibacter</taxon>
    </lineage>
</organism>
<comment type="caution">
    <text evidence="2">The sequence shown here is derived from an EMBL/GenBank/DDBJ whole genome shotgun (WGS) entry which is preliminary data.</text>
</comment>
<accession>A0AA37SRQ6</accession>
<dbReference type="InterPro" id="IPR029058">
    <property type="entry name" value="AB_hydrolase_fold"/>
</dbReference>
<dbReference type="PANTHER" id="PTHR43798">
    <property type="entry name" value="MONOACYLGLYCEROL LIPASE"/>
    <property type="match status" value="1"/>
</dbReference>
<protein>
    <submittedName>
        <fullName evidence="2">Alpha/beta hydrolase</fullName>
    </submittedName>
</protein>
<dbReference type="Proteomes" id="UP001156666">
    <property type="component" value="Unassembled WGS sequence"/>
</dbReference>
<dbReference type="AlphaFoldDB" id="A0AA37SRQ6"/>
<name>A0AA37SRQ6_9BACT</name>
<keyword evidence="3" id="KW-1185">Reference proteome</keyword>
<dbReference type="GO" id="GO:0016020">
    <property type="term" value="C:membrane"/>
    <property type="evidence" value="ECO:0007669"/>
    <property type="project" value="TreeGrafter"/>
</dbReference>
<dbReference type="Pfam" id="PF12697">
    <property type="entry name" value="Abhydrolase_6"/>
    <property type="match status" value="1"/>
</dbReference>
<evidence type="ECO:0000313" key="2">
    <source>
        <dbReference type="EMBL" id="GLR19052.1"/>
    </source>
</evidence>
<dbReference type="PANTHER" id="PTHR43798:SF33">
    <property type="entry name" value="HYDROLASE, PUTATIVE (AFU_ORTHOLOGUE AFUA_2G14860)-RELATED"/>
    <property type="match status" value="1"/>
</dbReference>
<keyword evidence="2" id="KW-0378">Hydrolase</keyword>
<gene>
    <name evidence="2" type="ORF">GCM10007940_36680</name>
</gene>